<protein>
    <submittedName>
        <fullName evidence="2">Uncharacterized protein</fullName>
    </submittedName>
</protein>
<name>A0A818PY83_9BILA</name>
<sequence length="209" mass="24427">MTDSDSSNGDDTTPISDGYNFEALKNAVVKRSVASIWDQAKTEWELYYIYEQQGGTCACGHRPITEHCVIRNRLQPSKLLTVGNKCVEKFQNELSEYSNSLFRCLKRWKDEPDLERRRATTAMIDLFHRRDVLSDNDRDFYLENMRKRTTLSPAQLNWMVNINEKISNALQFPPRTCPTCHSLVYQQISRNNNPYYMCKNHDPPKYVNS</sequence>
<dbReference type="Proteomes" id="UP000663845">
    <property type="component" value="Unassembled WGS sequence"/>
</dbReference>
<dbReference type="AlphaFoldDB" id="A0A818PY83"/>
<organism evidence="2 3">
    <name type="scientific">Adineta steineri</name>
    <dbReference type="NCBI Taxonomy" id="433720"/>
    <lineage>
        <taxon>Eukaryota</taxon>
        <taxon>Metazoa</taxon>
        <taxon>Spiralia</taxon>
        <taxon>Gnathifera</taxon>
        <taxon>Rotifera</taxon>
        <taxon>Eurotatoria</taxon>
        <taxon>Bdelloidea</taxon>
        <taxon>Adinetida</taxon>
        <taxon>Adinetidae</taxon>
        <taxon>Adineta</taxon>
    </lineage>
</organism>
<comment type="caution">
    <text evidence="2">The sequence shown here is derived from an EMBL/GenBank/DDBJ whole genome shotgun (WGS) entry which is preliminary data.</text>
</comment>
<accession>A0A818PY83</accession>
<evidence type="ECO:0000313" key="1">
    <source>
        <dbReference type="EMBL" id="CAF1049111.1"/>
    </source>
</evidence>
<gene>
    <name evidence="1" type="ORF">JYZ213_LOCUS18576</name>
    <name evidence="2" type="ORF">OXD698_LOCUS8026</name>
</gene>
<reference evidence="2" key="1">
    <citation type="submission" date="2021-02" db="EMBL/GenBank/DDBJ databases">
        <authorList>
            <person name="Nowell W R."/>
        </authorList>
    </citation>
    <scope>NUCLEOTIDE SEQUENCE</scope>
</reference>
<dbReference type="EMBL" id="CAJOAZ010000379">
    <property type="protein sequence ID" value="CAF3632626.1"/>
    <property type="molecule type" value="Genomic_DNA"/>
</dbReference>
<dbReference type="EMBL" id="CAJNOG010000182">
    <property type="protein sequence ID" value="CAF1049111.1"/>
    <property type="molecule type" value="Genomic_DNA"/>
</dbReference>
<evidence type="ECO:0000313" key="3">
    <source>
        <dbReference type="Proteomes" id="UP000663844"/>
    </source>
</evidence>
<dbReference type="Proteomes" id="UP000663844">
    <property type="component" value="Unassembled WGS sequence"/>
</dbReference>
<proteinExistence type="predicted"/>
<evidence type="ECO:0000313" key="2">
    <source>
        <dbReference type="EMBL" id="CAF3632626.1"/>
    </source>
</evidence>